<name>A0A2N3J4V5_AERSO</name>
<reference evidence="1 2" key="1">
    <citation type="journal article" date="2017" name="Front. Microbiol.">
        <title>Strong Genomic and Phenotypic Heterogeneity in the Aeromonas sobria Species Complex.</title>
        <authorList>
            <person name="Gauthier J."/>
            <person name="Vincent A.T."/>
            <person name="Charette S.J."/>
            <person name="Derome N."/>
        </authorList>
    </citation>
    <scope>NUCLEOTIDE SEQUENCE [LARGE SCALE GENOMIC DNA]</scope>
    <source>
        <strain evidence="1 2">TM18</strain>
    </source>
</reference>
<keyword evidence="2" id="KW-1185">Reference proteome</keyword>
<dbReference type="Pfam" id="PF05125">
    <property type="entry name" value="Phage_cap_P2"/>
    <property type="match status" value="1"/>
</dbReference>
<organism evidence="1 2">
    <name type="scientific">Aeromonas sobria</name>
    <dbReference type="NCBI Taxonomy" id="646"/>
    <lineage>
        <taxon>Bacteria</taxon>
        <taxon>Pseudomonadati</taxon>
        <taxon>Pseudomonadota</taxon>
        <taxon>Gammaproteobacteria</taxon>
        <taxon>Aeromonadales</taxon>
        <taxon>Aeromonadaceae</taxon>
        <taxon>Aeromonas</taxon>
    </lineage>
</organism>
<dbReference type="InterPro" id="IPR006441">
    <property type="entry name" value="Phage_P2_GpN"/>
</dbReference>
<proteinExistence type="predicted"/>
<dbReference type="Proteomes" id="UP000233467">
    <property type="component" value="Unassembled WGS sequence"/>
</dbReference>
<accession>A0A2N3J4V5</accession>
<evidence type="ECO:0000313" key="1">
    <source>
        <dbReference type="EMBL" id="PKQ81092.1"/>
    </source>
</evidence>
<sequence length="478" mass="52576">MTSSTLKTGWVCIGTSGKTVDGREIKPEWLTQMAETYDPEYYTACLWADHKRVTPLGHVEALKTQQEGNIIKLFAILNPSLGLIELNKAGRYAFCSIEPKENFAGKGLWYLGALGVTDEPASTGTTHMKFSNSQIVIGQSQLWANTTGNNDMNKNTPTLSELLDNVSMSFAPGKQSTFGNLDPSASGALRSAIVQATPFLELLTFLDVRDPRSPLFDPIKSGLRTGRKERSRFLVPADPSTRNPKFEDVDSSVIWTWQQLSQMLEGMTQQQANQVLESLALAAFGDDLLRVGFHGKSAAASTDPAANPNGEDVMPGWHALAKAADENGQRVLRDAVIFDTRNGGNYADLDTMAYELVAKLPEGYRNDPRLRVLVGGDLLRAHKQAYLKPGQVRSKEQQLKIADMPVLSQQHMTGTLLAVTFTENLQIISVNNTHRLSADDLDDLASWGIRYYRAQSYALGDDTAYAAFDNVTITTHKE</sequence>
<dbReference type="InterPro" id="IPR009228">
    <property type="entry name" value="Capsid_scaffold_GpO"/>
</dbReference>
<gene>
    <name evidence="1" type="ORF">CJP16_05885</name>
</gene>
<evidence type="ECO:0000313" key="2">
    <source>
        <dbReference type="Proteomes" id="UP000233467"/>
    </source>
</evidence>
<dbReference type="EMBL" id="NQMM01000018">
    <property type="protein sequence ID" value="PKQ81092.1"/>
    <property type="molecule type" value="Genomic_DNA"/>
</dbReference>
<dbReference type="AlphaFoldDB" id="A0A2N3J4V5"/>
<dbReference type="RefSeq" id="WP_101323957.1">
    <property type="nucleotide sequence ID" value="NZ_NQMM01000018.1"/>
</dbReference>
<comment type="caution">
    <text evidence="1">The sequence shown here is derived from an EMBL/GenBank/DDBJ whole genome shotgun (WGS) entry which is preliminary data.</text>
</comment>
<protein>
    <submittedName>
        <fullName evidence="1">Major capsid protein</fullName>
    </submittedName>
</protein>
<dbReference type="Pfam" id="PF05929">
    <property type="entry name" value="Phage_GPO"/>
    <property type="match status" value="1"/>
</dbReference>